<reference evidence="3" key="1">
    <citation type="submission" date="2021-02" db="EMBL/GenBank/DDBJ databases">
        <authorList>
            <person name="Nowell W R."/>
        </authorList>
    </citation>
    <scope>NUCLEOTIDE SEQUENCE</scope>
</reference>
<protein>
    <submittedName>
        <fullName evidence="3">Uncharacterized protein</fullName>
    </submittedName>
</protein>
<keyword evidence="2" id="KW-0812">Transmembrane</keyword>
<dbReference type="OrthoDB" id="10054464at2759"/>
<name>A0A8S2GLA4_9BILA</name>
<comment type="caution">
    <text evidence="3">The sequence shown here is derived from an EMBL/GenBank/DDBJ whole genome shotgun (WGS) entry which is preliminary data.</text>
</comment>
<feature type="region of interest" description="Disordered" evidence="1">
    <location>
        <begin position="650"/>
        <end position="670"/>
    </location>
</feature>
<feature type="compositionally biased region" description="Low complexity" evidence="1">
    <location>
        <begin position="658"/>
        <end position="670"/>
    </location>
</feature>
<dbReference type="Proteomes" id="UP000681722">
    <property type="component" value="Unassembled WGS sequence"/>
</dbReference>
<evidence type="ECO:0000313" key="4">
    <source>
        <dbReference type="Proteomes" id="UP000681722"/>
    </source>
</evidence>
<feature type="transmembrane region" description="Helical" evidence="2">
    <location>
        <begin position="83"/>
        <end position="107"/>
    </location>
</feature>
<organism evidence="3 4">
    <name type="scientific">Didymodactylos carnosus</name>
    <dbReference type="NCBI Taxonomy" id="1234261"/>
    <lineage>
        <taxon>Eukaryota</taxon>
        <taxon>Metazoa</taxon>
        <taxon>Spiralia</taxon>
        <taxon>Gnathifera</taxon>
        <taxon>Rotifera</taxon>
        <taxon>Eurotatoria</taxon>
        <taxon>Bdelloidea</taxon>
        <taxon>Philodinida</taxon>
        <taxon>Philodinidae</taxon>
        <taxon>Didymodactylos</taxon>
    </lineage>
</organism>
<gene>
    <name evidence="3" type="ORF">SRO942_LOCUS888</name>
</gene>
<keyword evidence="2" id="KW-1133">Transmembrane helix</keyword>
<keyword evidence="2" id="KW-0472">Membrane</keyword>
<accession>A0A8S2GLA4</accession>
<evidence type="ECO:0000256" key="2">
    <source>
        <dbReference type="SAM" id="Phobius"/>
    </source>
</evidence>
<evidence type="ECO:0000313" key="3">
    <source>
        <dbReference type="EMBL" id="CAF3531713.1"/>
    </source>
</evidence>
<proteinExistence type="predicted"/>
<sequence length="872" mass="95003">MRKNRVQPDTIRLNGDKGQLSKATVTTTTTMQYVRRVQVVPMSDAIEQLQNDIDHSFKDIKTPNKSCMDVAPTIIPTKSKKTLWFVGSLFITFGLVGLAAIIIVLSITFGKNNSIGLGDIERECIKRYDIGDLFYGMNNLVDKFVDNSQLSADNSASVQKWLTGQLQNEQGFRGLFVSSVLVQQNNARRRSSLESTLERTTSFSELTSELFTAVDDTSIFPETSNEYTSYITQFDLLNTSTLPPSLPSSTTDYNLDFTTFESSSSFITSSVSKTTMDSSSKFDLVTGMIGSTDKYYESELTSTIFNFNNISSDQVTLISSESTSHSTLFDGLFSSSNEDFQVENSTLFDNGSVSSTETVYGNYQTETSTKIILSTYETTDFPLMPDLDFTSPFSTVSLDTSIRSRTQFYDPETTTLFFPAQNTGFPSTTIRPARQSTITDANITNLHPTTIISSTIYATSPTQESTAYQTNEDLPSNPINTVNYTTTQPTKVSKHNIPLSITSSEYTTDYRHTPHDLSFTQNAYTKSSANLTSAWPQNDTSLKTKQRLSTTNPTYYITRLTENPQSITSYAVESSIIQDALQTSTLNSTPLTQTDNSIMSTRLSNVSSTLTSNETASLSTIRVLTTVAPVMNTNSTTLLSDTSQYESVKTTHHLNVPSSETSSSTTSQFDETSTQIYSTSMSTSDKINSDSQLSSITTLSSLLSNFTDNISSSSSVNGLSTKYAQSITSNAVESSIIQDALQTSVDSSKSNLNTNTPLAGAVSKITGSTFYSTRTTSTLNSTPLTQTDNSIMSTRLSNVSSTLTSNETASLSTIRITGSTFYSTRTTSTLNSTPLTQTTKYAQSIAPDVSVGSAPTASWFLSVTEAVTVGAG</sequence>
<dbReference type="EMBL" id="CAJOBC010000075">
    <property type="protein sequence ID" value="CAF3531713.1"/>
    <property type="molecule type" value="Genomic_DNA"/>
</dbReference>
<evidence type="ECO:0000256" key="1">
    <source>
        <dbReference type="SAM" id="MobiDB-lite"/>
    </source>
</evidence>
<dbReference type="AlphaFoldDB" id="A0A8S2GLA4"/>